<reference evidence="2 3" key="1">
    <citation type="submission" date="2016-10" db="EMBL/GenBank/DDBJ databases">
        <authorList>
            <person name="Varghese N."/>
            <person name="Submissions S."/>
        </authorList>
    </citation>
    <scope>NUCLEOTIDE SEQUENCE [LARGE SCALE GENOMIC DNA]</scope>
    <source>
        <strain evidence="2 3">DSM 2373</strain>
    </source>
</reference>
<evidence type="ECO:0000313" key="3">
    <source>
        <dbReference type="Proteomes" id="UP000326500"/>
    </source>
</evidence>
<proteinExistence type="predicted"/>
<dbReference type="EMBL" id="FNFT01000001">
    <property type="protein sequence ID" value="SDJ86131.1"/>
    <property type="molecule type" value="Genomic_DNA"/>
</dbReference>
<protein>
    <submittedName>
        <fullName evidence="2">Uncharacterized protein</fullName>
    </submittedName>
</protein>
<dbReference type="Proteomes" id="UP000326500">
    <property type="component" value="Unassembled WGS sequence"/>
</dbReference>
<evidence type="ECO:0000313" key="2">
    <source>
        <dbReference type="EMBL" id="SDJ86131.1"/>
    </source>
</evidence>
<gene>
    <name evidence="2" type="ORF">SAMN04488571_101273</name>
</gene>
<sequence length="49" mass="5135">MNRRYLHAGIIISALLAMAVLAAGCIGTLQTPGENSTSTPQEESVITHP</sequence>
<organism evidence="2 3">
    <name type="scientific">Methanoculleus thermophilus</name>
    <dbReference type="NCBI Taxonomy" id="2200"/>
    <lineage>
        <taxon>Archaea</taxon>
        <taxon>Methanobacteriati</taxon>
        <taxon>Methanobacteriota</taxon>
        <taxon>Stenosarchaea group</taxon>
        <taxon>Methanomicrobia</taxon>
        <taxon>Methanomicrobiales</taxon>
        <taxon>Methanomicrobiaceae</taxon>
        <taxon>Methanoculleus</taxon>
    </lineage>
</organism>
<feature type="region of interest" description="Disordered" evidence="1">
    <location>
        <begin position="30"/>
        <end position="49"/>
    </location>
</feature>
<name>A0A1G8X6N8_9EURY</name>
<keyword evidence="3" id="KW-1185">Reference proteome</keyword>
<evidence type="ECO:0000256" key="1">
    <source>
        <dbReference type="SAM" id="MobiDB-lite"/>
    </source>
</evidence>
<dbReference type="RefSeq" id="WP_224732722.1">
    <property type="nucleotide sequence ID" value="NZ_BCNX01000006.1"/>
</dbReference>
<dbReference type="AlphaFoldDB" id="A0A1G8X6N8"/>
<dbReference type="PROSITE" id="PS51257">
    <property type="entry name" value="PROKAR_LIPOPROTEIN"/>
    <property type="match status" value="1"/>
</dbReference>
<accession>A0A1G8X6N8</accession>